<dbReference type="Proteomes" id="UP001589698">
    <property type="component" value="Unassembled WGS sequence"/>
</dbReference>
<evidence type="ECO:0000313" key="4">
    <source>
        <dbReference type="Proteomes" id="UP001589698"/>
    </source>
</evidence>
<dbReference type="InterPro" id="IPR032856">
    <property type="entry name" value="GDE_N_bis"/>
</dbReference>
<dbReference type="SUPFAM" id="SSF48208">
    <property type="entry name" value="Six-hairpin glycosidases"/>
    <property type="match status" value="1"/>
</dbReference>
<name>A0ABV6E640_9ACTN</name>
<gene>
    <name evidence="3" type="ORF">ACFFJG_18340</name>
</gene>
<accession>A0ABV6E640</accession>
<keyword evidence="4" id="KW-1185">Reference proteome</keyword>
<evidence type="ECO:0000259" key="1">
    <source>
        <dbReference type="Pfam" id="PF14742"/>
    </source>
</evidence>
<evidence type="ECO:0000259" key="2">
    <source>
        <dbReference type="Pfam" id="PF22422"/>
    </source>
</evidence>
<feature type="domain" description="Putative glycogen debranching enzyme N-terminal" evidence="1">
    <location>
        <begin position="36"/>
        <end position="215"/>
    </location>
</feature>
<dbReference type="EMBL" id="JBHLXH010000002">
    <property type="protein sequence ID" value="MFC0224452.1"/>
    <property type="molecule type" value="Genomic_DNA"/>
</dbReference>
<comment type="caution">
    <text evidence="3">The sequence shown here is derived from an EMBL/GenBank/DDBJ whole genome shotgun (WGS) entry which is preliminary data.</text>
</comment>
<dbReference type="InterPro" id="IPR008928">
    <property type="entry name" value="6-hairpin_glycosidase_sf"/>
</dbReference>
<dbReference type="RefSeq" id="WP_378520220.1">
    <property type="nucleotide sequence ID" value="NZ_CBCSDI010000014.1"/>
</dbReference>
<feature type="domain" description="Mannosylglycerate hydrolase MGH1-like glycoside hydrolase" evidence="2">
    <location>
        <begin position="283"/>
        <end position="598"/>
    </location>
</feature>
<evidence type="ECO:0000313" key="3">
    <source>
        <dbReference type="EMBL" id="MFC0224452.1"/>
    </source>
</evidence>
<dbReference type="InterPro" id="IPR012341">
    <property type="entry name" value="6hp_glycosidase-like_sf"/>
</dbReference>
<protein>
    <submittedName>
        <fullName evidence="3">Glycogen debranching N-terminal domain-containing protein</fullName>
    </submittedName>
</protein>
<reference evidence="3 4" key="1">
    <citation type="submission" date="2024-09" db="EMBL/GenBank/DDBJ databases">
        <authorList>
            <person name="Sun Q."/>
            <person name="Mori K."/>
        </authorList>
    </citation>
    <scope>NUCLEOTIDE SEQUENCE [LARGE SCALE GENOMIC DNA]</scope>
    <source>
        <strain evidence="3 4">CCM 8654</strain>
    </source>
</reference>
<proteinExistence type="predicted"/>
<dbReference type="Pfam" id="PF22422">
    <property type="entry name" value="MGH1-like_GH"/>
    <property type="match status" value="1"/>
</dbReference>
<sequence>MTEVTHDIEPATTPSGAPALQPLLHDLASCVAAPGVLLASRDGQLRRGGVSGWYVGDTRLLDRWEVSVGGSGLDVVRAEHRGTDRHRWTYLARSLGDLSTADPTVRIDRSRSLSAQEVSEELRLTSTASEPVEVVLHVDLGTDLAPMSEVKQGRAGRSVAAEPVVGEGGGLLWSGTPGWVRVVAEAPSAADVDAEGGRLTWRLVLEQGAPRVVTLRATTSVRGLFASGLPAPWGAEVEASDLRLERVVRQGLSDLSGLLLDDGGDRFLAAGSPWFLTLFGRDSLWAARMLAPLDPGLVLSTLRVLARRQGRVDDPSTEEQPGKILHEVREQVLDLGEQRLPPLYYGTVDATPLFVCALADAAAWGADPGEVRALLPAARACLEWVLEQSRATGWLAYVDHTGEGLSNQGWKDSHDGIQFADGRLAQAPISLSEVQAYAHDAAVRGAALLAEYGEEPVPGLQEWAEGLRERFARDFWVDDADGGHAAVALDRDGARVDSVASNMGHLLGTGVLDAVATDRTAGLLVDPSLDSGFGLRTLTSRSPRYSPLSYHGGSVWPHDTAIAVRGLAAEGRWDEAAALAAGLVRAAEHVDHRLPELYGGDAATDVGQPAAYPAACRPQAWSAAAPVACLVALGGLRADAATRTLTHPVRTTGRLGAWTLRGLRLGTASFDLSVDPDGRVSVALPPGSPLTVRVRAEPDRT</sequence>
<organism evidence="3 4">
    <name type="scientific">Nocardioides zeicaulis</name>
    <dbReference type="NCBI Taxonomy" id="1776857"/>
    <lineage>
        <taxon>Bacteria</taxon>
        <taxon>Bacillati</taxon>
        <taxon>Actinomycetota</taxon>
        <taxon>Actinomycetes</taxon>
        <taxon>Propionibacteriales</taxon>
        <taxon>Nocardioidaceae</taxon>
        <taxon>Nocardioides</taxon>
    </lineage>
</organism>
<dbReference type="Pfam" id="PF14742">
    <property type="entry name" value="GDE_N_bis"/>
    <property type="match status" value="1"/>
</dbReference>
<dbReference type="InterPro" id="IPR054491">
    <property type="entry name" value="MGH1-like_GH"/>
</dbReference>
<dbReference type="Gene3D" id="1.50.10.10">
    <property type="match status" value="1"/>
</dbReference>